<dbReference type="PANTHER" id="PTHR31084">
    <property type="entry name" value="ALPHA-L-FUCOSIDASE 2"/>
    <property type="match status" value="1"/>
</dbReference>
<dbReference type="InterPro" id="IPR012341">
    <property type="entry name" value="6hp_glycosidase-like_sf"/>
</dbReference>
<protein>
    <recommendedName>
        <fullName evidence="1">Glycosyl hydrolase family 95 catalytic domain-containing protein</fullName>
    </recommendedName>
</protein>
<dbReference type="Pfam" id="PF22124">
    <property type="entry name" value="Glyco_hydro_95_cat"/>
    <property type="match status" value="1"/>
</dbReference>
<keyword evidence="3" id="KW-1185">Reference proteome</keyword>
<reference evidence="2 3" key="1">
    <citation type="journal article" date="2013" name="Mar. Genomics">
        <title>Expression of sulfatases in Rhodopirellula baltica and the diversity of sulfatases in the genus Rhodopirellula.</title>
        <authorList>
            <person name="Wegner C.E."/>
            <person name="Richter-Heitmann T."/>
            <person name="Klindworth A."/>
            <person name="Klockow C."/>
            <person name="Richter M."/>
            <person name="Achstetter T."/>
            <person name="Glockner F.O."/>
            <person name="Harder J."/>
        </authorList>
    </citation>
    <scope>NUCLEOTIDE SEQUENCE [LARGE SCALE GENOMIC DNA]</scope>
    <source>
        <strain evidence="2 3">SM1</strain>
    </source>
</reference>
<dbReference type="Proteomes" id="UP000011991">
    <property type="component" value="Unassembled WGS sequence"/>
</dbReference>
<dbReference type="InterPro" id="IPR054363">
    <property type="entry name" value="GH95_cat"/>
</dbReference>
<proteinExistence type="predicted"/>
<dbReference type="InterPro" id="IPR008928">
    <property type="entry name" value="6-hairpin_glycosidase_sf"/>
</dbReference>
<dbReference type="GO" id="GO:0004560">
    <property type="term" value="F:alpha-L-fucosidase activity"/>
    <property type="evidence" value="ECO:0007669"/>
    <property type="project" value="TreeGrafter"/>
</dbReference>
<evidence type="ECO:0000313" key="3">
    <source>
        <dbReference type="Proteomes" id="UP000011991"/>
    </source>
</evidence>
<feature type="non-terminal residue" evidence="2">
    <location>
        <position position="758"/>
    </location>
</feature>
<dbReference type="RefSeq" id="WP_008700786.1">
    <property type="nucleotide sequence ID" value="NZ_ANOG01000650.1"/>
</dbReference>
<accession>M5RHA6</accession>
<organism evidence="2 3">
    <name type="scientific">Rhodopirellula maiorica SM1</name>
    <dbReference type="NCBI Taxonomy" id="1265738"/>
    <lineage>
        <taxon>Bacteria</taxon>
        <taxon>Pseudomonadati</taxon>
        <taxon>Planctomycetota</taxon>
        <taxon>Planctomycetia</taxon>
        <taxon>Pirellulales</taxon>
        <taxon>Pirellulaceae</taxon>
        <taxon>Novipirellula</taxon>
    </lineage>
</organism>
<dbReference type="EMBL" id="ANOG01000650">
    <property type="protein sequence ID" value="EMI18551.1"/>
    <property type="molecule type" value="Genomic_DNA"/>
</dbReference>
<evidence type="ECO:0000313" key="2">
    <source>
        <dbReference type="EMBL" id="EMI18551.1"/>
    </source>
</evidence>
<dbReference type="GO" id="GO:0005975">
    <property type="term" value="P:carbohydrate metabolic process"/>
    <property type="evidence" value="ECO:0007669"/>
    <property type="project" value="InterPro"/>
</dbReference>
<dbReference type="AlphaFoldDB" id="M5RHA6"/>
<sequence>MFAAHQSQLLKGLCPMLLKKKCSRWIVLYTVLCVLALDKADGVIAADTVTDTVDWSAMLADHDLRWNRLPQTWKEAPFLGNGEQGTMMYQIDEKTIRWDVGNSAAHDHRPLEQDDFNEKNAPVLNRGRHFIGHLRVIFPESLDSSESALSLWNAEANGTIRSDDGIARWTTMVHATEPVMRFELSTEGDLKGAKFSYVPERATNPRAIRSKNPRVPANPPPVVNKFTDGVQVAVQNLHAGGQTAVAWLTVQSGHQQTLWLSVKHSYPELDASSQAVSAVRTAAAAAPTEWIKRHRDWWHSYYRQSFVTTGDRFWDAFYWIQQYKLACATRDKSWIIDNQGPWLQPTAWNAIWWNLNAQLSHSGFASANRREMGSALSHRLHLCRDNLARNVAEPYQSDSYALGRNSSGWDLLGHAGQPGTGRPPMDASIGRECGNLVWALHNVDLEYRYWQDTSIRDRVLYPLLVRAVNYYRHFLTEEADGYLHLPETYSPEYRKASDCTYDLDLLRWGNSRLLSLAAEMGISETDEPLIATWREIQTKLVPTHINETGRMIGRGVALTSRHRHFSHLLAIYPLRTLTPETAADRELIETSLDHWHSFGGAMAGYSLTGGACLSAILGDGDRALDFLDGLKPFLHANTFYSEAGGLPVIETPLHGATTIQEMLLQSWGGRLRVFPAVPHQWSDVQFHKLRGEGAYLVSARREQGMTKWLHVSAEVGGSVEVQPQLVDAQWVGSEGVKVNVLEPGVYQAQLPEDGYVLF</sequence>
<feature type="domain" description="Glycosyl hydrolase family 95 catalytic" evidence="1">
    <location>
        <begin position="321"/>
        <end position="630"/>
    </location>
</feature>
<evidence type="ECO:0000259" key="1">
    <source>
        <dbReference type="Pfam" id="PF22124"/>
    </source>
</evidence>
<dbReference type="Gene3D" id="1.50.10.10">
    <property type="match status" value="1"/>
</dbReference>
<gene>
    <name evidence="2" type="ORF">RMSM_04535</name>
</gene>
<name>M5RHA6_9BACT</name>
<dbReference type="SUPFAM" id="SSF48208">
    <property type="entry name" value="Six-hairpin glycosidases"/>
    <property type="match status" value="1"/>
</dbReference>
<dbReference type="PANTHER" id="PTHR31084:SF0">
    <property type="entry name" value="ALPHA-L-FUCOSIDASE 2"/>
    <property type="match status" value="1"/>
</dbReference>
<comment type="caution">
    <text evidence="2">The sequence shown here is derived from an EMBL/GenBank/DDBJ whole genome shotgun (WGS) entry which is preliminary data.</text>
</comment>